<proteinExistence type="predicted"/>
<gene>
    <name evidence="1" type="ORF">JI435_151910</name>
</gene>
<evidence type="ECO:0000313" key="2">
    <source>
        <dbReference type="Proteomes" id="UP000663193"/>
    </source>
</evidence>
<dbReference type="AlphaFoldDB" id="A0A7U2F3N1"/>
<reference evidence="2" key="1">
    <citation type="journal article" date="2021" name="BMC Genomics">
        <title>Chromosome-level genome assembly and manually-curated proteome of model necrotroph Parastagonospora nodorum Sn15 reveals a genome-wide trove of candidate effector homologs, and redundancy of virulence-related functions within an accessory chromosome.</title>
        <authorList>
            <person name="Bertazzoni S."/>
            <person name="Jones D.A.B."/>
            <person name="Phan H.T."/>
            <person name="Tan K.-C."/>
            <person name="Hane J.K."/>
        </authorList>
    </citation>
    <scope>NUCLEOTIDE SEQUENCE [LARGE SCALE GENOMIC DNA]</scope>
    <source>
        <strain evidence="2">SN15 / ATCC MYA-4574 / FGSC 10173)</strain>
    </source>
</reference>
<dbReference type="VEuPathDB" id="FungiDB:JI435_151910"/>
<accession>A0A7U2F3N1</accession>
<evidence type="ECO:0000313" key="1">
    <source>
        <dbReference type="EMBL" id="QRC97851.1"/>
    </source>
</evidence>
<protein>
    <submittedName>
        <fullName evidence="1">Uncharacterized protein</fullName>
    </submittedName>
</protein>
<sequence>MIRIHLLRQNSRKVRHKFPIKISIIVDPCHLLNTQNLRRWIDRHAGVRCSCGTRGAISTDGIGDCCTCGP</sequence>
<dbReference type="EMBL" id="CP069030">
    <property type="protein sequence ID" value="QRC97851.1"/>
    <property type="molecule type" value="Genomic_DNA"/>
</dbReference>
<keyword evidence="2" id="KW-1185">Reference proteome</keyword>
<organism evidence="1 2">
    <name type="scientific">Phaeosphaeria nodorum (strain SN15 / ATCC MYA-4574 / FGSC 10173)</name>
    <name type="common">Glume blotch fungus</name>
    <name type="synonym">Parastagonospora nodorum</name>
    <dbReference type="NCBI Taxonomy" id="321614"/>
    <lineage>
        <taxon>Eukaryota</taxon>
        <taxon>Fungi</taxon>
        <taxon>Dikarya</taxon>
        <taxon>Ascomycota</taxon>
        <taxon>Pezizomycotina</taxon>
        <taxon>Dothideomycetes</taxon>
        <taxon>Pleosporomycetidae</taxon>
        <taxon>Pleosporales</taxon>
        <taxon>Pleosporineae</taxon>
        <taxon>Phaeosphaeriaceae</taxon>
        <taxon>Parastagonospora</taxon>
    </lineage>
</organism>
<dbReference type="Proteomes" id="UP000663193">
    <property type="component" value="Chromosome 8"/>
</dbReference>
<name>A0A7U2F3N1_PHANO</name>